<feature type="chain" id="PRO_5032537241" evidence="1">
    <location>
        <begin position="24"/>
        <end position="400"/>
    </location>
</feature>
<comment type="caution">
    <text evidence="3">The sequence shown here is derived from an EMBL/GenBank/DDBJ whole genome shotgun (WGS) entry which is preliminary data.</text>
</comment>
<protein>
    <submittedName>
        <fullName evidence="3">Porin</fullName>
    </submittedName>
</protein>
<keyword evidence="1" id="KW-0732">Signal</keyword>
<dbReference type="RefSeq" id="WP_161035384.1">
    <property type="nucleotide sequence ID" value="NZ_WWCL01000002.1"/>
</dbReference>
<feature type="domain" description="Porin" evidence="2">
    <location>
        <begin position="10"/>
        <end position="303"/>
    </location>
</feature>
<dbReference type="GO" id="GO:0016020">
    <property type="term" value="C:membrane"/>
    <property type="evidence" value="ECO:0007669"/>
    <property type="project" value="InterPro"/>
</dbReference>
<proteinExistence type="predicted"/>
<dbReference type="InterPro" id="IPR033900">
    <property type="entry name" value="Gram_neg_porin_domain"/>
</dbReference>
<dbReference type="Proteomes" id="UP000444316">
    <property type="component" value="Unassembled WGS sequence"/>
</dbReference>
<dbReference type="Gene3D" id="2.40.160.10">
    <property type="entry name" value="Porin"/>
    <property type="match status" value="1"/>
</dbReference>
<keyword evidence="4" id="KW-1185">Reference proteome</keyword>
<accession>A0A845I3L7</accession>
<feature type="signal peptide" evidence="1">
    <location>
        <begin position="1"/>
        <end position="23"/>
    </location>
</feature>
<dbReference type="SUPFAM" id="SSF56935">
    <property type="entry name" value="Porins"/>
    <property type="match status" value="1"/>
</dbReference>
<evidence type="ECO:0000313" key="4">
    <source>
        <dbReference type="Proteomes" id="UP000444316"/>
    </source>
</evidence>
<dbReference type="GO" id="GO:0015288">
    <property type="term" value="F:porin activity"/>
    <property type="evidence" value="ECO:0007669"/>
    <property type="project" value="InterPro"/>
</dbReference>
<gene>
    <name evidence="3" type="ORF">GTP23_12340</name>
</gene>
<sequence length="400" mass="42827">MKQPKLALTALAVLGALAAQAHADDSLPITISGFGTGALTMTDTNDGLFNRVNQVGGAGKSARTGVDSNLGLQMTAKLSDSLSLTAQGLVRKNGPSDQFSGEMAWAFAKYKVSDEISFRVGRIGLPVYMISDVRNVGYANIMMRAPNEVYRQVTADNIDGGDILYQHSFGDTTVTGQLAVGRTRFHASSNYDVEFKPAVSAQLVLENGPFTYRLGHAKAKVNVYDNANLNALLAALNKYGLSSVVAELPLHDIDGTFTSAGISMDYNNIVLQGEYAKRKTETRAIQDTSSYYLMAGYRMGKFLPYVMHGNVKQDSIRSFASLPTTGPLAGLTAAANGAIQAGLQSTTAIGVRWDFYKSAAFKFQIDHISTRDGTGYFVNAKPALAGKSVNVYAAGIDFVF</sequence>
<dbReference type="AlphaFoldDB" id="A0A845I3L7"/>
<evidence type="ECO:0000313" key="3">
    <source>
        <dbReference type="EMBL" id="MYN45836.1"/>
    </source>
</evidence>
<evidence type="ECO:0000259" key="2">
    <source>
        <dbReference type="Pfam" id="PF13609"/>
    </source>
</evidence>
<organism evidence="3 4">
    <name type="scientific">Duganella fentianensis</name>
    <dbReference type="NCBI Taxonomy" id="2692177"/>
    <lineage>
        <taxon>Bacteria</taxon>
        <taxon>Pseudomonadati</taxon>
        <taxon>Pseudomonadota</taxon>
        <taxon>Betaproteobacteria</taxon>
        <taxon>Burkholderiales</taxon>
        <taxon>Oxalobacteraceae</taxon>
        <taxon>Telluria group</taxon>
        <taxon>Duganella</taxon>
    </lineage>
</organism>
<dbReference type="Pfam" id="PF13609">
    <property type="entry name" value="Porin_4"/>
    <property type="match status" value="1"/>
</dbReference>
<dbReference type="InterPro" id="IPR023614">
    <property type="entry name" value="Porin_dom_sf"/>
</dbReference>
<reference evidence="3" key="1">
    <citation type="submission" date="2019-12" db="EMBL/GenBank/DDBJ databases">
        <title>Novel species isolated from a subtropical stream in China.</title>
        <authorList>
            <person name="Lu H."/>
        </authorList>
    </citation>
    <scope>NUCLEOTIDE SEQUENCE [LARGE SCALE GENOMIC DNA]</scope>
    <source>
        <strain evidence="3">FT93W</strain>
    </source>
</reference>
<evidence type="ECO:0000256" key="1">
    <source>
        <dbReference type="SAM" id="SignalP"/>
    </source>
</evidence>
<dbReference type="EMBL" id="WWCL01000002">
    <property type="protein sequence ID" value="MYN45836.1"/>
    <property type="molecule type" value="Genomic_DNA"/>
</dbReference>
<name>A0A845I3L7_9BURK</name>